<keyword evidence="2" id="KW-1185">Reference proteome</keyword>
<comment type="caution">
    <text evidence="1">The sequence shown here is derived from an EMBL/GenBank/DDBJ whole genome shotgun (WGS) entry which is preliminary data.</text>
</comment>
<name>A0AAV4TX32_CAEEX</name>
<evidence type="ECO:0000313" key="1">
    <source>
        <dbReference type="EMBL" id="GIY49734.1"/>
    </source>
</evidence>
<proteinExistence type="predicted"/>
<sequence>MLTCAPSCFLIQMLSAYGESACLLSKAGIWSVLGPDASGSFIHATAPLFWRTECWETMLFHKECRTILPKDVCSVPLTFPRVSSAQVQELSKAKGTAVVFTAGMLVLTFRSVAAALLCPPPLPVSFSFAIIPHIFLPRFLCVVGSLSWVWCTSCCGPYCDLIVFC</sequence>
<dbReference type="EMBL" id="BPLR01011874">
    <property type="protein sequence ID" value="GIY49734.1"/>
    <property type="molecule type" value="Genomic_DNA"/>
</dbReference>
<evidence type="ECO:0000313" key="2">
    <source>
        <dbReference type="Proteomes" id="UP001054945"/>
    </source>
</evidence>
<protein>
    <submittedName>
        <fullName evidence="1">Uncharacterized protein</fullName>
    </submittedName>
</protein>
<reference evidence="1 2" key="1">
    <citation type="submission" date="2021-06" db="EMBL/GenBank/DDBJ databases">
        <title>Caerostris extrusa draft genome.</title>
        <authorList>
            <person name="Kono N."/>
            <person name="Arakawa K."/>
        </authorList>
    </citation>
    <scope>NUCLEOTIDE SEQUENCE [LARGE SCALE GENOMIC DNA]</scope>
</reference>
<dbReference type="Proteomes" id="UP001054945">
    <property type="component" value="Unassembled WGS sequence"/>
</dbReference>
<organism evidence="1 2">
    <name type="scientific">Caerostris extrusa</name>
    <name type="common">Bark spider</name>
    <name type="synonym">Caerostris bankana</name>
    <dbReference type="NCBI Taxonomy" id="172846"/>
    <lineage>
        <taxon>Eukaryota</taxon>
        <taxon>Metazoa</taxon>
        <taxon>Ecdysozoa</taxon>
        <taxon>Arthropoda</taxon>
        <taxon>Chelicerata</taxon>
        <taxon>Arachnida</taxon>
        <taxon>Araneae</taxon>
        <taxon>Araneomorphae</taxon>
        <taxon>Entelegynae</taxon>
        <taxon>Araneoidea</taxon>
        <taxon>Araneidae</taxon>
        <taxon>Caerostris</taxon>
    </lineage>
</organism>
<gene>
    <name evidence="1" type="ORF">CEXT_685281</name>
</gene>
<accession>A0AAV4TX32</accession>
<dbReference type="AlphaFoldDB" id="A0AAV4TX32"/>